<organism evidence="2 3">
    <name type="scientific">Suillus placidus</name>
    <dbReference type="NCBI Taxonomy" id="48579"/>
    <lineage>
        <taxon>Eukaryota</taxon>
        <taxon>Fungi</taxon>
        <taxon>Dikarya</taxon>
        <taxon>Basidiomycota</taxon>
        <taxon>Agaricomycotina</taxon>
        <taxon>Agaricomycetes</taxon>
        <taxon>Agaricomycetidae</taxon>
        <taxon>Boletales</taxon>
        <taxon>Suillineae</taxon>
        <taxon>Suillaceae</taxon>
        <taxon>Suillus</taxon>
    </lineage>
</organism>
<evidence type="ECO:0000313" key="3">
    <source>
        <dbReference type="Proteomes" id="UP000714275"/>
    </source>
</evidence>
<protein>
    <submittedName>
        <fullName evidence="2">Uncharacterized protein</fullName>
    </submittedName>
</protein>
<feature type="compositionally biased region" description="Basic and acidic residues" evidence="1">
    <location>
        <begin position="113"/>
        <end position="133"/>
    </location>
</feature>
<keyword evidence="3" id="KW-1185">Reference proteome</keyword>
<reference evidence="2" key="1">
    <citation type="journal article" date="2020" name="New Phytol.">
        <title>Comparative genomics reveals dynamic genome evolution in host specialist ectomycorrhizal fungi.</title>
        <authorList>
            <person name="Lofgren L.A."/>
            <person name="Nguyen N.H."/>
            <person name="Vilgalys R."/>
            <person name="Ruytinx J."/>
            <person name="Liao H.L."/>
            <person name="Branco S."/>
            <person name="Kuo A."/>
            <person name="LaButti K."/>
            <person name="Lipzen A."/>
            <person name="Andreopoulos W."/>
            <person name="Pangilinan J."/>
            <person name="Riley R."/>
            <person name="Hundley H."/>
            <person name="Na H."/>
            <person name="Barry K."/>
            <person name="Grigoriev I.V."/>
            <person name="Stajich J.E."/>
            <person name="Kennedy P.G."/>
        </authorList>
    </citation>
    <scope>NUCLEOTIDE SEQUENCE</scope>
    <source>
        <strain evidence="2">DOB743</strain>
    </source>
</reference>
<evidence type="ECO:0000313" key="2">
    <source>
        <dbReference type="EMBL" id="KAG1779098.1"/>
    </source>
</evidence>
<dbReference type="EMBL" id="JABBWD010000013">
    <property type="protein sequence ID" value="KAG1779098.1"/>
    <property type="molecule type" value="Genomic_DNA"/>
</dbReference>
<accession>A0A9P6ZZ74</accession>
<sequence>MTIAPDEGHLLYFSGHGKDILVGNPENEEDLHLITRDQLKLFIAYSHALRNKAPHARPPSPLGYEFFMHAFNNEGLPSTASYIDVNGLVINAGAALELSDIIAREDRGVSLDAKEGEELREEVGPEAAKEGIREALPPVARRKN</sequence>
<feature type="region of interest" description="Disordered" evidence="1">
    <location>
        <begin position="113"/>
        <end position="144"/>
    </location>
</feature>
<evidence type="ECO:0000256" key="1">
    <source>
        <dbReference type="SAM" id="MobiDB-lite"/>
    </source>
</evidence>
<gene>
    <name evidence="2" type="ORF">EV702DRAFT_1044054</name>
</gene>
<dbReference type="Proteomes" id="UP000714275">
    <property type="component" value="Unassembled WGS sequence"/>
</dbReference>
<name>A0A9P6ZZ74_9AGAM</name>
<comment type="caution">
    <text evidence="2">The sequence shown here is derived from an EMBL/GenBank/DDBJ whole genome shotgun (WGS) entry which is preliminary data.</text>
</comment>
<dbReference type="OrthoDB" id="2691494at2759"/>
<proteinExistence type="predicted"/>
<dbReference type="AlphaFoldDB" id="A0A9P6ZZ74"/>